<keyword evidence="13" id="KW-1185">Reference proteome</keyword>
<dbReference type="PANTHER" id="PTHR20854">
    <property type="entry name" value="INOSITOL MONOPHOSPHATASE"/>
    <property type="match status" value="1"/>
</dbReference>
<evidence type="ECO:0000256" key="11">
    <source>
        <dbReference type="RuleBase" id="RU364068"/>
    </source>
</evidence>
<feature type="binding site" evidence="10">
    <location>
        <position position="94"/>
    </location>
    <ligand>
        <name>Mg(2+)</name>
        <dbReference type="ChEBI" id="CHEBI:18420"/>
        <label>1</label>
        <note>catalytic</note>
    </ligand>
</feature>
<comment type="catalytic activity">
    <reaction evidence="1 11">
        <text>a myo-inositol phosphate + H2O = myo-inositol + phosphate</text>
        <dbReference type="Rhea" id="RHEA:24056"/>
        <dbReference type="ChEBI" id="CHEBI:15377"/>
        <dbReference type="ChEBI" id="CHEBI:17268"/>
        <dbReference type="ChEBI" id="CHEBI:43474"/>
        <dbReference type="ChEBI" id="CHEBI:84139"/>
        <dbReference type="EC" id="3.1.3.25"/>
    </reaction>
</comment>
<dbReference type="InterPro" id="IPR000760">
    <property type="entry name" value="Inositol_monophosphatase-like"/>
</dbReference>
<evidence type="ECO:0000256" key="1">
    <source>
        <dbReference type="ARBA" id="ARBA00001033"/>
    </source>
</evidence>
<dbReference type="PRINTS" id="PR00377">
    <property type="entry name" value="IMPHPHTASES"/>
</dbReference>
<comment type="function">
    <text evidence="9">Catalyzes the dephosphorylation of histidinol-phosphate to histidinol, the direct precursor of histidine.</text>
</comment>
<evidence type="ECO:0000256" key="8">
    <source>
        <dbReference type="ARBA" id="ARBA00049158"/>
    </source>
</evidence>
<proteinExistence type="inferred from homology"/>
<evidence type="ECO:0000313" key="12">
    <source>
        <dbReference type="EMBL" id="MBK4349031.1"/>
    </source>
</evidence>
<dbReference type="PROSITE" id="PS00629">
    <property type="entry name" value="IMP_1"/>
    <property type="match status" value="1"/>
</dbReference>
<accession>A0A934SP50</accession>
<reference evidence="12" key="1">
    <citation type="submission" date="2021-01" db="EMBL/GenBank/DDBJ databases">
        <title>Lacisediminihabitans sp. nov. strain G11-30, isolated from Antarctic Soil.</title>
        <authorList>
            <person name="Li J."/>
        </authorList>
    </citation>
    <scope>NUCLEOTIDE SEQUENCE</scope>
    <source>
        <strain evidence="12">G11-30</strain>
    </source>
</reference>
<comment type="pathway">
    <text evidence="3">Amino-acid biosynthesis; L-histidine biosynthesis; L-histidine from 5-phospho-alpha-D-ribose 1-diphosphate: step 8/9.</text>
</comment>
<dbReference type="InterPro" id="IPR020583">
    <property type="entry name" value="Inositol_monoP_metal-BS"/>
</dbReference>
<feature type="binding site" evidence="10">
    <location>
        <position position="227"/>
    </location>
    <ligand>
        <name>Mg(2+)</name>
        <dbReference type="ChEBI" id="CHEBI:18420"/>
        <label>1</label>
        <note>catalytic</note>
    </ligand>
</feature>
<sequence>MTAHPRTDSAEPDELLAIALAIALEAGELASARRAEGVEVAASKSSVEDIVTAADRETEALIRARLREQRPDDGFFGEESGAEQGTSGLTWVVDPIDGTVNFLYGFPQYAVSIAVVAGDPDPATWTALAGVVLNPASGEIYTATAGGGAYLGEQRLSVAAPVELSQALVGTGFSYRAAVRLEQAAVIAGLIGEVRDIRRMGSAALDLCAVASGRLNAYYERLLNPWDQAAGALIATEAGAVVTGLRGAPPTSEFLLAGEPSVAAQLESALLRNGA</sequence>
<comment type="similarity">
    <text evidence="4 11">Belongs to the inositol monophosphatase superfamily.</text>
</comment>
<evidence type="ECO:0000256" key="5">
    <source>
        <dbReference type="ARBA" id="ARBA00022723"/>
    </source>
</evidence>
<dbReference type="GO" id="GO:0046854">
    <property type="term" value="P:phosphatidylinositol phosphate biosynthetic process"/>
    <property type="evidence" value="ECO:0007669"/>
    <property type="project" value="InterPro"/>
</dbReference>
<evidence type="ECO:0000256" key="4">
    <source>
        <dbReference type="ARBA" id="ARBA00009759"/>
    </source>
</evidence>
<dbReference type="GO" id="GO:0008934">
    <property type="term" value="F:inositol monophosphate 1-phosphatase activity"/>
    <property type="evidence" value="ECO:0007669"/>
    <property type="project" value="InterPro"/>
</dbReference>
<keyword evidence="5 10" id="KW-0479">Metal-binding</keyword>
<keyword evidence="7 10" id="KW-0460">Magnesium</keyword>
<dbReference type="AlphaFoldDB" id="A0A934SP50"/>
<dbReference type="Proteomes" id="UP000636458">
    <property type="component" value="Unassembled WGS sequence"/>
</dbReference>
<name>A0A934SP50_9MICO</name>
<dbReference type="FunFam" id="3.30.540.10:FF:000003">
    <property type="entry name" value="Inositol-1-monophosphatase"/>
    <property type="match status" value="1"/>
</dbReference>
<protein>
    <recommendedName>
        <fullName evidence="11">Inositol-1-monophosphatase</fullName>
        <ecNumber evidence="11">3.1.3.25</ecNumber>
    </recommendedName>
</protein>
<evidence type="ECO:0000256" key="7">
    <source>
        <dbReference type="ARBA" id="ARBA00022842"/>
    </source>
</evidence>
<dbReference type="RefSeq" id="WP_200557226.1">
    <property type="nucleotide sequence ID" value="NZ_JAEPES010000006.1"/>
</dbReference>
<feature type="binding site" evidence="10">
    <location>
        <position position="97"/>
    </location>
    <ligand>
        <name>Mg(2+)</name>
        <dbReference type="ChEBI" id="CHEBI:18420"/>
        <label>1</label>
        <note>catalytic</note>
    </ligand>
</feature>
<dbReference type="Gene3D" id="3.30.540.10">
    <property type="entry name" value="Fructose-1,6-Bisphosphatase, subunit A, domain 1"/>
    <property type="match status" value="1"/>
</dbReference>
<dbReference type="InterPro" id="IPR020550">
    <property type="entry name" value="Inositol_monophosphatase_CS"/>
</dbReference>
<evidence type="ECO:0000313" key="13">
    <source>
        <dbReference type="Proteomes" id="UP000636458"/>
    </source>
</evidence>
<dbReference type="EC" id="3.1.3.25" evidence="11"/>
<evidence type="ECO:0000256" key="2">
    <source>
        <dbReference type="ARBA" id="ARBA00001946"/>
    </source>
</evidence>
<comment type="cofactor">
    <cofactor evidence="2 10 11">
        <name>Mg(2+)</name>
        <dbReference type="ChEBI" id="CHEBI:18420"/>
    </cofactor>
</comment>
<dbReference type="CDD" id="cd01639">
    <property type="entry name" value="IMPase"/>
    <property type="match status" value="1"/>
</dbReference>
<dbReference type="Pfam" id="PF00459">
    <property type="entry name" value="Inositol_P"/>
    <property type="match status" value="1"/>
</dbReference>
<comment type="catalytic activity">
    <reaction evidence="8">
        <text>L-histidinol phosphate + H2O = L-histidinol + phosphate</text>
        <dbReference type="Rhea" id="RHEA:14465"/>
        <dbReference type="ChEBI" id="CHEBI:15377"/>
        <dbReference type="ChEBI" id="CHEBI:43474"/>
        <dbReference type="ChEBI" id="CHEBI:57699"/>
        <dbReference type="ChEBI" id="CHEBI:57980"/>
        <dbReference type="EC" id="3.1.3.15"/>
    </reaction>
</comment>
<keyword evidence="6 11" id="KW-0378">Hydrolase</keyword>
<evidence type="ECO:0000256" key="10">
    <source>
        <dbReference type="PIRSR" id="PIRSR600760-2"/>
    </source>
</evidence>
<evidence type="ECO:0000256" key="3">
    <source>
        <dbReference type="ARBA" id="ARBA00004970"/>
    </source>
</evidence>
<gene>
    <name evidence="12" type="ORF">IV501_15470</name>
</gene>
<feature type="binding site" evidence="10">
    <location>
        <position position="96"/>
    </location>
    <ligand>
        <name>Mg(2+)</name>
        <dbReference type="ChEBI" id="CHEBI:18420"/>
        <label>1</label>
        <note>catalytic</note>
    </ligand>
</feature>
<feature type="binding site" evidence="10">
    <location>
        <position position="78"/>
    </location>
    <ligand>
        <name>Mg(2+)</name>
        <dbReference type="ChEBI" id="CHEBI:18420"/>
        <label>1</label>
        <note>catalytic</note>
    </ligand>
</feature>
<dbReference type="Gene3D" id="3.40.190.80">
    <property type="match status" value="1"/>
</dbReference>
<dbReference type="GO" id="GO:0007165">
    <property type="term" value="P:signal transduction"/>
    <property type="evidence" value="ECO:0007669"/>
    <property type="project" value="TreeGrafter"/>
</dbReference>
<dbReference type="GO" id="GO:0046872">
    <property type="term" value="F:metal ion binding"/>
    <property type="evidence" value="ECO:0007669"/>
    <property type="project" value="UniProtKB-KW"/>
</dbReference>
<dbReference type="InterPro" id="IPR033942">
    <property type="entry name" value="IMPase"/>
</dbReference>
<dbReference type="EMBL" id="JAEPES010000006">
    <property type="protein sequence ID" value="MBK4349031.1"/>
    <property type="molecule type" value="Genomic_DNA"/>
</dbReference>
<dbReference type="SUPFAM" id="SSF56655">
    <property type="entry name" value="Carbohydrate phosphatase"/>
    <property type="match status" value="1"/>
</dbReference>
<organism evidence="12 13">
    <name type="scientific">Lacisediminihabitans changchengi</name>
    <dbReference type="NCBI Taxonomy" id="2787634"/>
    <lineage>
        <taxon>Bacteria</taxon>
        <taxon>Bacillati</taxon>
        <taxon>Actinomycetota</taxon>
        <taxon>Actinomycetes</taxon>
        <taxon>Micrococcales</taxon>
        <taxon>Microbacteriaceae</taxon>
        <taxon>Lacisediminihabitans</taxon>
    </lineage>
</organism>
<dbReference type="PROSITE" id="PS00630">
    <property type="entry name" value="IMP_2"/>
    <property type="match status" value="1"/>
</dbReference>
<dbReference type="PANTHER" id="PTHR20854:SF4">
    <property type="entry name" value="INOSITOL-1-MONOPHOSPHATASE-RELATED"/>
    <property type="match status" value="1"/>
</dbReference>
<evidence type="ECO:0000256" key="6">
    <source>
        <dbReference type="ARBA" id="ARBA00022801"/>
    </source>
</evidence>
<evidence type="ECO:0000256" key="9">
    <source>
        <dbReference type="ARBA" id="ARBA00053547"/>
    </source>
</evidence>
<comment type="caution">
    <text evidence="12">The sequence shown here is derived from an EMBL/GenBank/DDBJ whole genome shotgun (WGS) entry which is preliminary data.</text>
</comment>
<dbReference type="GO" id="GO:0006020">
    <property type="term" value="P:inositol metabolic process"/>
    <property type="evidence" value="ECO:0007669"/>
    <property type="project" value="TreeGrafter"/>
</dbReference>
<dbReference type="GO" id="GO:0004401">
    <property type="term" value="F:histidinol-phosphatase activity"/>
    <property type="evidence" value="ECO:0007669"/>
    <property type="project" value="UniProtKB-EC"/>
</dbReference>